<dbReference type="GO" id="GO:0003677">
    <property type="term" value="F:DNA binding"/>
    <property type="evidence" value="ECO:0007669"/>
    <property type="project" value="UniProtKB-KW"/>
</dbReference>
<dbReference type="InterPro" id="IPR001387">
    <property type="entry name" value="Cro/C1-type_HTH"/>
</dbReference>
<dbReference type="CDD" id="cd00093">
    <property type="entry name" value="HTH_XRE"/>
    <property type="match status" value="1"/>
</dbReference>
<dbReference type="OrthoDB" id="9814751at2"/>
<feature type="domain" description="HTH cro/C1-type" evidence="3">
    <location>
        <begin position="31"/>
        <end position="85"/>
    </location>
</feature>
<comment type="caution">
    <text evidence="4">The sequence shown here is derived from an EMBL/GenBank/DDBJ whole genome shotgun (WGS) entry which is preliminary data.</text>
</comment>
<dbReference type="EMBL" id="SDPL01000182">
    <property type="protein sequence ID" value="RXZ46970.1"/>
    <property type="molecule type" value="Genomic_DNA"/>
</dbReference>
<sequence length="206" mass="22070">MPRSRHETRGADVRPLHPSADVGGTPIGAKLRSTRIAQGLTLAQVAEATGLSKGFLSRLERDETSPSVATLVQLCQVLSLPVGALFAEPEIQHIRRGDAPRINLGGVHVEEHLMSPRGEERVQLLRSSLDPGAHGGADLYTVNCDVEVMHVISGAVTVRFADRTVRLESGDALTFPGREPHTWTADDDAPAEVVWVLVPAPWSGSA</sequence>
<gene>
    <name evidence="4" type="ORF">ESO86_10005</name>
</gene>
<protein>
    <submittedName>
        <fullName evidence="4">Helix-turn-helix domain-containing protein</fullName>
    </submittedName>
</protein>
<proteinExistence type="predicted"/>
<dbReference type="InterPro" id="IPR014710">
    <property type="entry name" value="RmlC-like_jellyroll"/>
</dbReference>
<feature type="region of interest" description="Disordered" evidence="2">
    <location>
        <begin position="1"/>
        <end position="26"/>
    </location>
</feature>
<evidence type="ECO:0000256" key="2">
    <source>
        <dbReference type="SAM" id="MobiDB-lite"/>
    </source>
</evidence>
<dbReference type="CDD" id="cd02209">
    <property type="entry name" value="cupin_XRE_C"/>
    <property type="match status" value="1"/>
</dbReference>
<dbReference type="Proteomes" id="UP000292881">
    <property type="component" value="Unassembled WGS sequence"/>
</dbReference>
<dbReference type="PANTHER" id="PTHR46797:SF1">
    <property type="entry name" value="METHYLPHOSPHONATE SYNTHASE"/>
    <property type="match status" value="1"/>
</dbReference>
<dbReference type="SMART" id="SM00530">
    <property type="entry name" value="HTH_XRE"/>
    <property type="match status" value="1"/>
</dbReference>
<dbReference type="Gene3D" id="1.10.260.40">
    <property type="entry name" value="lambda repressor-like DNA-binding domains"/>
    <property type="match status" value="1"/>
</dbReference>
<evidence type="ECO:0000256" key="1">
    <source>
        <dbReference type="ARBA" id="ARBA00023125"/>
    </source>
</evidence>
<evidence type="ECO:0000313" key="4">
    <source>
        <dbReference type="EMBL" id="RXZ46970.1"/>
    </source>
</evidence>
<keyword evidence="1" id="KW-0238">DNA-binding</keyword>
<accession>A0A4Q2JLK2</accession>
<organism evidence="4 5">
    <name type="scientific">Agromyces binzhouensis</name>
    <dbReference type="NCBI Taxonomy" id="1817495"/>
    <lineage>
        <taxon>Bacteria</taxon>
        <taxon>Bacillati</taxon>
        <taxon>Actinomycetota</taxon>
        <taxon>Actinomycetes</taxon>
        <taxon>Micrococcales</taxon>
        <taxon>Microbacteriaceae</taxon>
        <taxon>Agromyces</taxon>
    </lineage>
</organism>
<dbReference type="InterPro" id="IPR011051">
    <property type="entry name" value="RmlC_Cupin_sf"/>
</dbReference>
<dbReference type="InterPro" id="IPR050807">
    <property type="entry name" value="TransReg_Diox_bact_type"/>
</dbReference>
<dbReference type="AlphaFoldDB" id="A0A4Q2JLK2"/>
<dbReference type="PROSITE" id="PS50943">
    <property type="entry name" value="HTH_CROC1"/>
    <property type="match status" value="1"/>
</dbReference>
<dbReference type="Pfam" id="PF07883">
    <property type="entry name" value="Cupin_2"/>
    <property type="match status" value="1"/>
</dbReference>
<dbReference type="Pfam" id="PF01381">
    <property type="entry name" value="HTH_3"/>
    <property type="match status" value="1"/>
</dbReference>
<dbReference type="Gene3D" id="2.60.120.10">
    <property type="entry name" value="Jelly Rolls"/>
    <property type="match status" value="1"/>
</dbReference>
<evidence type="ECO:0000313" key="5">
    <source>
        <dbReference type="Proteomes" id="UP000292881"/>
    </source>
</evidence>
<dbReference type="SUPFAM" id="SSF51182">
    <property type="entry name" value="RmlC-like cupins"/>
    <property type="match status" value="1"/>
</dbReference>
<dbReference type="GO" id="GO:0005829">
    <property type="term" value="C:cytosol"/>
    <property type="evidence" value="ECO:0007669"/>
    <property type="project" value="TreeGrafter"/>
</dbReference>
<keyword evidence="5" id="KW-1185">Reference proteome</keyword>
<dbReference type="SUPFAM" id="SSF47413">
    <property type="entry name" value="lambda repressor-like DNA-binding domains"/>
    <property type="match status" value="1"/>
</dbReference>
<dbReference type="InterPro" id="IPR010982">
    <property type="entry name" value="Lambda_DNA-bd_dom_sf"/>
</dbReference>
<reference evidence="4 5" key="1">
    <citation type="submission" date="2019-01" db="EMBL/GenBank/DDBJ databases">
        <authorList>
            <person name="Li J."/>
        </authorList>
    </citation>
    <scope>NUCLEOTIDE SEQUENCE [LARGE SCALE GENOMIC DNA]</scope>
    <source>
        <strain evidence="4 5">CGMCC 4.7180</strain>
    </source>
</reference>
<evidence type="ECO:0000259" key="3">
    <source>
        <dbReference type="PROSITE" id="PS50943"/>
    </source>
</evidence>
<dbReference type="InterPro" id="IPR013096">
    <property type="entry name" value="Cupin_2"/>
</dbReference>
<feature type="compositionally biased region" description="Basic and acidic residues" evidence="2">
    <location>
        <begin position="1"/>
        <end position="15"/>
    </location>
</feature>
<dbReference type="GO" id="GO:0003700">
    <property type="term" value="F:DNA-binding transcription factor activity"/>
    <property type="evidence" value="ECO:0007669"/>
    <property type="project" value="TreeGrafter"/>
</dbReference>
<dbReference type="PANTHER" id="PTHR46797">
    <property type="entry name" value="HTH-TYPE TRANSCRIPTIONAL REGULATOR"/>
    <property type="match status" value="1"/>
</dbReference>
<name>A0A4Q2JLK2_9MICO</name>